<organism evidence="1 2">
    <name type="scientific">Subtercola boreus</name>
    <dbReference type="NCBI Taxonomy" id="120213"/>
    <lineage>
        <taxon>Bacteria</taxon>
        <taxon>Bacillati</taxon>
        <taxon>Actinomycetota</taxon>
        <taxon>Actinomycetes</taxon>
        <taxon>Micrococcales</taxon>
        <taxon>Microbacteriaceae</taxon>
        <taxon>Subtercola</taxon>
    </lineage>
</organism>
<sequence>MIDDVLTKATKTVTAFCRPALDRQTWISDLYPLLSQTAAVAYKTVNPARVPCAAVTGDARLRDTDGSYTTRVFVPTDAGEYSVLLNRSDVTDPWLVEQITPYTGG</sequence>
<dbReference type="RefSeq" id="WP_116284738.1">
    <property type="nucleotide sequence ID" value="NZ_NBXA01000050.1"/>
</dbReference>
<proteinExistence type="predicted"/>
<comment type="caution">
    <text evidence="1">The sequence shown here is derived from an EMBL/GenBank/DDBJ whole genome shotgun (WGS) entry which is preliminary data.</text>
</comment>
<reference evidence="1 2" key="1">
    <citation type="submission" date="2017-04" db="EMBL/GenBank/DDBJ databases">
        <title>Comparative genome analysis of Subtercola boreus.</title>
        <authorList>
            <person name="Cho Y.-J."/>
            <person name="Cho A."/>
            <person name="Kim O.-S."/>
            <person name="Lee J.-I."/>
        </authorList>
    </citation>
    <scope>NUCLEOTIDE SEQUENCE [LARGE SCALE GENOMIC DNA]</scope>
    <source>
        <strain evidence="1 2">P27444</strain>
    </source>
</reference>
<dbReference type="EMBL" id="NBXA01000050">
    <property type="protein sequence ID" value="RFA06764.1"/>
    <property type="molecule type" value="Genomic_DNA"/>
</dbReference>
<dbReference type="AlphaFoldDB" id="A0A3E0VAE6"/>
<evidence type="ECO:0000313" key="2">
    <source>
        <dbReference type="Proteomes" id="UP000256709"/>
    </source>
</evidence>
<dbReference type="OrthoDB" id="3260457at2"/>
<gene>
    <name evidence="1" type="ORF">B7R21_18495</name>
</gene>
<dbReference type="Proteomes" id="UP000256709">
    <property type="component" value="Unassembled WGS sequence"/>
</dbReference>
<evidence type="ECO:0000313" key="1">
    <source>
        <dbReference type="EMBL" id="RFA06764.1"/>
    </source>
</evidence>
<protein>
    <submittedName>
        <fullName evidence="1">Uncharacterized protein</fullName>
    </submittedName>
</protein>
<accession>A0A3E0VAE6</accession>
<name>A0A3E0VAE6_9MICO</name>